<dbReference type="Gene3D" id="1.10.20.10">
    <property type="entry name" value="Histone, subunit A"/>
    <property type="match status" value="1"/>
</dbReference>
<keyword evidence="5" id="KW-0804">Transcription</keyword>
<proteinExistence type="inferred from homology"/>
<dbReference type="InterPro" id="IPR019473">
    <property type="entry name" value="TFIID_su8_C"/>
</dbReference>
<dbReference type="PANTHER" id="PTHR46338">
    <property type="entry name" value="TRANSCRIPTION INITIATION FACTOR TFIID SUBUNIT 8"/>
    <property type="match status" value="1"/>
</dbReference>
<feature type="region of interest" description="Disordered" evidence="7">
    <location>
        <begin position="1"/>
        <end position="22"/>
    </location>
</feature>
<dbReference type="Pfam" id="PF10406">
    <property type="entry name" value="TAF8_C"/>
    <property type="match status" value="1"/>
</dbReference>
<evidence type="ECO:0000256" key="2">
    <source>
        <dbReference type="ARBA" id="ARBA00008767"/>
    </source>
</evidence>
<dbReference type="PANTHER" id="PTHR46338:SF1">
    <property type="entry name" value="TRANSCRIPTION INITIATION FACTOR TFIID SUBUNIT 8"/>
    <property type="match status" value="1"/>
</dbReference>
<evidence type="ECO:0000256" key="3">
    <source>
        <dbReference type="ARBA" id="ARBA00017307"/>
    </source>
</evidence>
<evidence type="ECO:0000256" key="7">
    <source>
        <dbReference type="SAM" id="MobiDB-lite"/>
    </source>
</evidence>
<dbReference type="SMART" id="SM00576">
    <property type="entry name" value="BTP"/>
    <property type="match status" value="1"/>
</dbReference>
<dbReference type="CDD" id="cd00076">
    <property type="entry name" value="HFD_SF"/>
    <property type="match status" value="1"/>
</dbReference>
<comment type="similarity">
    <text evidence="2">Belongs to the TAF8 family.</text>
</comment>
<sequence>MSDGGRVESRGEQEQEHARINRAGSRDFGSAISRVAVAQICESVGFEGSTESAIDSFSEIAVRYISDLGKIATFYANLSGRSECSIFDIVSGLEDLGSQSGFMEANSCRFNSGVMKEIVEYVDRSEDIPFAQPISRFPVINVPKMIPSFERMGEKPESNHIPPWLPAFPDPHTYIHTATWNERESNPRDDKIELVRQRRKAEMSLLNLQQRLLCYGLPAASSSQKPRSTGENDESENPFLAKTLQAEEKDVSSIALPAKFSIIGRGSLLETFSPAIEAMKDGISESEIGSDRKNGTDKRRPAVCLEFKPGKKVLGDSLDLRLWNKGSARAGASWFRRDDDNNIKDDKKRRAELILRQAMENQQELTQL</sequence>
<dbReference type="InterPro" id="IPR009072">
    <property type="entry name" value="Histone-fold"/>
</dbReference>
<feature type="compositionally biased region" description="Basic and acidic residues" evidence="7">
    <location>
        <begin position="1"/>
        <end position="19"/>
    </location>
</feature>
<protein>
    <recommendedName>
        <fullName evidence="3">Transcription initiation factor TFIID subunit 8</fullName>
    </recommendedName>
</protein>
<reference evidence="9 10" key="1">
    <citation type="submission" date="2018-06" db="EMBL/GenBank/DDBJ databases">
        <title>The Genome of Cuscuta australis (Dodder) Provides Insight into the Evolution of Plant Parasitism.</title>
        <authorList>
            <person name="Liu H."/>
        </authorList>
    </citation>
    <scope>NUCLEOTIDE SEQUENCE [LARGE SCALE GENOMIC DNA]</scope>
    <source>
        <strain evidence="10">cv. Yunnan</strain>
        <tissue evidence="9">Vines</tissue>
    </source>
</reference>
<feature type="domain" description="Bromodomain associated" evidence="8">
    <location>
        <begin position="26"/>
        <end position="102"/>
    </location>
</feature>
<dbReference type="GO" id="GO:0046982">
    <property type="term" value="F:protein heterodimerization activity"/>
    <property type="evidence" value="ECO:0007669"/>
    <property type="project" value="InterPro"/>
</dbReference>
<name>A0A328CY29_9ASTE</name>
<accession>A0A328CY29</accession>
<dbReference type="EMBL" id="NQVE01000215">
    <property type="protein sequence ID" value="RAL38086.1"/>
    <property type="molecule type" value="Genomic_DNA"/>
</dbReference>
<dbReference type="CDD" id="cd08049">
    <property type="entry name" value="TAF8"/>
    <property type="match status" value="1"/>
</dbReference>
<gene>
    <name evidence="9" type="ORF">DM860_000780</name>
</gene>
<keyword evidence="6" id="KW-0539">Nucleus</keyword>
<evidence type="ECO:0000256" key="4">
    <source>
        <dbReference type="ARBA" id="ARBA00023015"/>
    </source>
</evidence>
<organism evidence="9 10">
    <name type="scientific">Cuscuta australis</name>
    <dbReference type="NCBI Taxonomy" id="267555"/>
    <lineage>
        <taxon>Eukaryota</taxon>
        <taxon>Viridiplantae</taxon>
        <taxon>Streptophyta</taxon>
        <taxon>Embryophyta</taxon>
        <taxon>Tracheophyta</taxon>
        <taxon>Spermatophyta</taxon>
        <taxon>Magnoliopsida</taxon>
        <taxon>eudicotyledons</taxon>
        <taxon>Gunneridae</taxon>
        <taxon>Pentapetalae</taxon>
        <taxon>asterids</taxon>
        <taxon>lamiids</taxon>
        <taxon>Solanales</taxon>
        <taxon>Convolvulaceae</taxon>
        <taxon>Cuscuteae</taxon>
        <taxon>Cuscuta</taxon>
        <taxon>Cuscuta subgen. Grammica</taxon>
        <taxon>Cuscuta sect. Cleistogrammica</taxon>
    </lineage>
</organism>
<dbReference type="InterPro" id="IPR006565">
    <property type="entry name" value="BTP"/>
</dbReference>
<evidence type="ECO:0000256" key="1">
    <source>
        <dbReference type="ARBA" id="ARBA00004123"/>
    </source>
</evidence>
<evidence type="ECO:0000313" key="10">
    <source>
        <dbReference type="Proteomes" id="UP000249390"/>
    </source>
</evidence>
<evidence type="ECO:0000313" key="9">
    <source>
        <dbReference type="EMBL" id="RAL38086.1"/>
    </source>
</evidence>
<evidence type="ECO:0000259" key="8">
    <source>
        <dbReference type="SMART" id="SM00576"/>
    </source>
</evidence>
<dbReference type="Pfam" id="PF07524">
    <property type="entry name" value="Bromo_TP"/>
    <property type="match status" value="1"/>
</dbReference>
<comment type="caution">
    <text evidence="9">The sequence shown here is derived from an EMBL/GenBank/DDBJ whole genome shotgun (WGS) entry which is preliminary data.</text>
</comment>
<evidence type="ECO:0000256" key="5">
    <source>
        <dbReference type="ARBA" id="ARBA00023163"/>
    </source>
</evidence>
<evidence type="ECO:0000256" key="6">
    <source>
        <dbReference type="ARBA" id="ARBA00023242"/>
    </source>
</evidence>
<keyword evidence="10" id="KW-1185">Reference proteome</keyword>
<dbReference type="InterPro" id="IPR037818">
    <property type="entry name" value="TAF8"/>
</dbReference>
<dbReference type="Proteomes" id="UP000249390">
    <property type="component" value="Unassembled WGS sequence"/>
</dbReference>
<comment type="subcellular location">
    <subcellularLocation>
        <location evidence="1">Nucleus</location>
    </subcellularLocation>
</comment>
<dbReference type="GO" id="GO:0005669">
    <property type="term" value="C:transcription factor TFIID complex"/>
    <property type="evidence" value="ECO:0007669"/>
    <property type="project" value="InterPro"/>
</dbReference>
<dbReference type="AlphaFoldDB" id="A0A328CY29"/>
<keyword evidence="4" id="KW-0805">Transcription regulation</keyword>